<feature type="transmembrane region" description="Helical" evidence="1">
    <location>
        <begin position="164"/>
        <end position="191"/>
    </location>
</feature>
<name>A0A917K3Y6_9PROT</name>
<dbReference type="AlphaFoldDB" id="A0A917K3Y6"/>
<keyword evidence="3" id="KW-1185">Reference proteome</keyword>
<organism evidence="2 3">
    <name type="scientific">Neoroseomonas lacus</name>
    <dbReference type="NCBI Taxonomy" id="287609"/>
    <lineage>
        <taxon>Bacteria</taxon>
        <taxon>Pseudomonadati</taxon>
        <taxon>Pseudomonadota</taxon>
        <taxon>Alphaproteobacteria</taxon>
        <taxon>Acetobacterales</taxon>
        <taxon>Acetobacteraceae</taxon>
        <taxon>Neoroseomonas</taxon>
    </lineage>
</organism>
<proteinExistence type="predicted"/>
<evidence type="ECO:0000256" key="1">
    <source>
        <dbReference type="SAM" id="Phobius"/>
    </source>
</evidence>
<evidence type="ECO:0000313" key="2">
    <source>
        <dbReference type="EMBL" id="GGI99113.1"/>
    </source>
</evidence>
<sequence length="251" mass="26521">MTGSSFATRIGLLLTALTVLACTLVTALNYLKFERLLLIQHQRMFTTIGADLVDTFERGMNIGVRLADVPGAQSLLDRAFGRDVDLQRITVADAGGRVLFDTERVRIGDAAAPALLPAGTTRRLARFGGLDWIGMPVVNSFGQREGSLLLGYGRAGIADRLTAVALAMAGPGLTALAIGLPLAWLAIFLVARPTRALFAQLAGLLAGGGAPATEEAMLQGLREAIHRHGATLDDAERQLEAIAARAPERNA</sequence>
<reference evidence="2" key="2">
    <citation type="submission" date="2020-09" db="EMBL/GenBank/DDBJ databases">
        <authorList>
            <person name="Sun Q."/>
            <person name="Zhou Y."/>
        </authorList>
    </citation>
    <scope>NUCLEOTIDE SEQUENCE</scope>
    <source>
        <strain evidence="2">CGMCC 1.3617</strain>
    </source>
</reference>
<comment type="caution">
    <text evidence="2">The sequence shown here is derived from an EMBL/GenBank/DDBJ whole genome shotgun (WGS) entry which is preliminary data.</text>
</comment>
<keyword evidence="1" id="KW-0472">Membrane</keyword>
<keyword evidence="1" id="KW-1133">Transmembrane helix</keyword>
<dbReference type="Proteomes" id="UP000661507">
    <property type="component" value="Unassembled WGS sequence"/>
</dbReference>
<evidence type="ECO:0000313" key="3">
    <source>
        <dbReference type="Proteomes" id="UP000661507"/>
    </source>
</evidence>
<dbReference type="RefSeq" id="WP_188965078.1">
    <property type="nucleotide sequence ID" value="NZ_BMKW01000001.1"/>
</dbReference>
<gene>
    <name evidence="2" type="ORF">GCM10011320_02310</name>
</gene>
<accession>A0A917K3Y6</accession>
<keyword evidence="1" id="KW-0812">Transmembrane</keyword>
<protein>
    <submittedName>
        <fullName evidence="2">Uncharacterized protein</fullName>
    </submittedName>
</protein>
<reference evidence="2" key="1">
    <citation type="journal article" date="2014" name="Int. J. Syst. Evol. Microbiol.">
        <title>Complete genome sequence of Corynebacterium casei LMG S-19264T (=DSM 44701T), isolated from a smear-ripened cheese.</title>
        <authorList>
            <consortium name="US DOE Joint Genome Institute (JGI-PGF)"/>
            <person name="Walter F."/>
            <person name="Albersmeier A."/>
            <person name="Kalinowski J."/>
            <person name="Ruckert C."/>
        </authorList>
    </citation>
    <scope>NUCLEOTIDE SEQUENCE</scope>
    <source>
        <strain evidence="2">CGMCC 1.3617</strain>
    </source>
</reference>
<dbReference type="EMBL" id="BMKW01000001">
    <property type="protein sequence ID" value="GGI99113.1"/>
    <property type="molecule type" value="Genomic_DNA"/>
</dbReference>